<feature type="region of interest" description="Disordered" evidence="1">
    <location>
        <begin position="586"/>
        <end position="605"/>
    </location>
</feature>
<evidence type="ECO:0000313" key="4">
    <source>
        <dbReference type="Proteomes" id="UP001345013"/>
    </source>
</evidence>
<proteinExistence type="predicted"/>
<evidence type="ECO:0000259" key="2">
    <source>
        <dbReference type="PROSITE" id="PS50181"/>
    </source>
</evidence>
<dbReference type="EMBL" id="JAVRRG010000093">
    <property type="protein sequence ID" value="KAK5087306.1"/>
    <property type="molecule type" value="Genomic_DNA"/>
</dbReference>
<accession>A0ABR0K4R7</accession>
<feature type="compositionally biased region" description="Low complexity" evidence="1">
    <location>
        <begin position="468"/>
        <end position="482"/>
    </location>
</feature>
<dbReference type="Pfam" id="PF12937">
    <property type="entry name" value="F-box-like"/>
    <property type="match status" value="1"/>
</dbReference>
<dbReference type="SUPFAM" id="SSF81383">
    <property type="entry name" value="F-box domain"/>
    <property type="match status" value="1"/>
</dbReference>
<gene>
    <name evidence="3" type="ORF">LTR24_006833</name>
</gene>
<feature type="compositionally biased region" description="Basic and acidic residues" evidence="1">
    <location>
        <begin position="502"/>
        <end position="514"/>
    </location>
</feature>
<dbReference type="Proteomes" id="UP001345013">
    <property type="component" value="Unassembled WGS sequence"/>
</dbReference>
<name>A0ABR0K4R7_9EURO</name>
<evidence type="ECO:0000313" key="3">
    <source>
        <dbReference type="EMBL" id="KAK5087306.1"/>
    </source>
</evidence>
<keyword evidence="4" id="KW-1185">Reference proteome</keyword>
<feature type="region of interest" description="Disordered" evidence="1">
    <location>
        <begin position="466"/>
        <end position="531"/>
    </location>
</feature>
<feature type="compositionally biased region" description="Low complexity" evidence="1">
    <location>
        <begin position="336"/>
        <end position="347"/>
    </location>
</feature>
<dbReference type="InterPro" id="IPR036047">
    <property type="entry name" value="F-box-like_dom_sf"/>
</dbReference>
<evidence type="ECO:0000256" key="1">
    <source>
        <dbReference type="SAM" id="MobiDB-lite"/>
    </source>
</evidence>
<dbReference type="Gene3D" id="1.20.1280.50">
    <property type="match status" value="1"/>
</dbReference>
<dbReference type="InterPro" id="IPR001810">
    <property type="entry name" value="F-box_dom"/>
</dbReference>
<sequence>MMHSVPSLIPVETRNESRLDAIREQLEKAAPSSIEYAKANYTPHQPGVDRLTVLSPEFLCGIFSFVDTLDLASLSRTCTYFFGLVSTNDVLWRTHYLRKFDEPRIAPPSWALALQNLVRLEKILQSNDHELKRDQTELIGTQILPMLLSTKAACPQSNISFLQPYFHHGLRKTNAGTILRQSSLYRRCGTPHNLPADSVFLRQLSARLHVYSALPLEVRESEYHDEEGSEYVHPYARSRVYDLRRYKRSNDWGPFMDDGSGRIDWEKVQSIWLVLGYGLRMLSERTNGSISGPDGWGMGINGEEGMWEGLGANSYEVARSLEKTKRKAGVEEEESIAATAGSSTGSSGEDEDRDARGILNGEVPPLSWYEERFTKNRQEAEFQRRQAEFALQDPYGVTGTWMRIVNFLDYQDLFAFNFTGQHNLPESIEREPVTTAEAFRLIMLTLWITKVEWPDEDEDQAGDWETVAGSSASQASTPAPSATREKSVATPKPASPPWASEPAREGHTDEDGLYHKPPSAPSSPANHDTSETAAALANDEAASASVSGLTPKPKQKARYPIVHFEGRSRSLHIRWDPNANSHIRGTVRAYTSPPTPASEFRPDDNLDHVFPASASISTNTCTSTRIHENTQHNLLMDDDLVTRWTTFSVFHGEPRWKSEGVQIGGLKSARGILGNWFDKDFDAHGPAGPTGFWKISETCERFPGVRDPFADGPFGGVD</sequence>
<reference evidence="3 4" key="1">
    <citation type="submission" date="2023-08" db="EMBL/GenBank/DDBJ databases">
        <title>Black Yeasts Isolated from many extreme environments.</title>
        <authorList>
            <person name="Coleine C."/>
            <person name="Stajich J.E."/>
            <person name="Selbmann L."/>
        </authorList>
    </citation>
    <scope>NUCLEOTIDE SEQUENCE [LARGE SCALE GENOMIC DNA]</scope>
    <source>
        <strain evidence="3 4">CCFEE 5885</strain>
    </source>
</reference>
<comment type="caution">
    <text evidence="3">The sequence shown here is derived from an EMBL/GenBank/DDBJ whole genome shotgun (WGS) entry which is preliminary data.</text>
</comment>
<feature type="region of interest" description="Disordered" evidence="1">
    <location>
        <begin position="326"/>
        <end position="361"/>
    </location>
</feature>
<organism evidence="3 4">
    <name type="scientific">Lithohypha guttulata</name>
    <dbReference type="NCBI Taxonomy" id="1690604"/>
    <lineage>
        <taxon>Eukaryota</taxon>
        <taxon>Fungi</taxon>
        <taxon>Dikarya</taxon>
        <taxon>Ascomycota</taxon>
        <taxon>Pezizomycotina</taxon>
        <taxon>Eurotiomycetes</taxon>
        <taxon>Chaetothyriomycetidae</taxon>
        <taxon>Chaetothyriales</taxon>
        <taxon>Trichomeriaceae</taxon>
        <taxon>Lithohypha</taxon>
    </lineage>
</organism>
<dbReference type="PROSITE" id="PS50181">
    <property type="entry name" value="FBOX"/>
    <property type="match status" value="1"/>
</dbReference>
<protein>
    <recommendedName>
        <fullName evidence="2">F-box domain-containing protein</fullName>
    </recommendedName>
</protein>
<feature type="domain" description="F-box" evidence="2">
    <location>
        <begin position="48"/>
        <end position="95"/>
    </location>
</feature>